<feature type="domain" description="NTP pyrophosphohydrolase MazG-like" evidence="1">
    <location>
        <begin position="40"/>
        <end position="113"/>
    </location>
</feature>
<keyword evidence="2" id="KW-0378">Hydrolase</keyword>
<comment type="caution">
    <text evidence="2">The sequence shown here is derived from an EMBL/GenBank/DDBJ whole genome shotgun (WGS) entry which is preliminary data.</text>
</comment>
<organism evidence="2 3">
    <name type="scientific">Candidatus Avitreponema avistercoris</name>
    <dbReference type="NCBI Taxonomy" id="2840705"/>
    <lineage>
        <taxon>Bacteria</taxon>
        <taxon>Pseudomonadati</taxon>
        <taxon>Spirochaetota</taxon>
        <taxon>Spirochaetia</taxon>
        <taxon>Spirochaetales</taxon>
        <taxon>Candidatus Avitreponema</taxon>
    </lineage>
</organism>
<accession>A0A9D9HHA1</accession>
<evidence type="ECO:0000259" key="1">
    <source>
        <dbReference type="Pfam" id="PF03819"/>
    </source>
</evidence>
<dbReference type="InterPro" id="IPR048011">
    <property type="entry name" value="NTP-PPase_MazG-like_C"/>
</dbReference>
<dbReference type="EMBL" id="JADIMS010000057">
    <property type="protein sequence ID" value="MBO8450182.1"/>
    <property type="molecule type" value="Genomic_DNA"/>
</dbReference>
<dbReference type="AlphaFoldDB" id="A0A9D9HHA1"/>
<dbReference type="Gene3D" id="1.10.287.1080">
    <property type="entry name" value="MazG-like"/>
    <property type="match status" value="2"/>
</dbReference>
<reference evidence="2" key="2">
    <citation type="journal article" date="2021" name="PeerJ">
        <title>Extensive microbial diversity within the chicken gut microbiome revealed by metagenomics and culture.</title>
        <authorList>
            <person name="Gilroy R."/>
            <person name="Ravi A."/>
            <person name="Getino M."/>
            <person name="Pursley I."/>
            <person name="Horton D.L."/>
            <person name="Alikhan N.F."/>
            <person name="Baker D."/>
            <person name="Gharbi K."/>
            <person name="Hall N."/>
            <person name="Watson M."/>
            <person name="Adriaenssens E.M."/>
            <person name="Foster-Nyarko E."/>
            <person name="Jarju S."/>
            <person name="Secka A."/>
            <person name="Antonio M."/>
            <person name="Oren A."/>
            <person name="Chaudhuri R.R."/>
            <person name="La Ragione R."/>
            <person name="Hildebrand F."/>
            <person name="Pallen M.J."/>
        </authorList>
    </citation>
    <scope>NUCLEOTIDE SEQUENCE</scope>
    <source>
        <strain evidence="2">B3-4054</strain>
    </source>
</reference>
<dbReference type="GO" id="GO:0006203">
    <property type="term" value="P:dGTP catabolic process"/>
    <property type="evidence" value="ECO:0007669"/>
    <property type="project" value="TreeGrafter"/>
</dbReference>
<evidence type="ECO:0000313" key="2">
    <source>
        <dbReference type="EMBL" id="MBO8450182.1"/>
    </source>
</evidence>
<dbReference type="PANTHER" id="PTHR30522">
    <property type="entry name" value="NUCLEOSIDE TRIPHOSPHATE PYROPHOSPHOHYDROLASE"/>
    <property type="match status" value="1"/>
</dbReference>
<dbReference type="SUPFAM" id="SSF101386">
    <property type="entry name" value="all-alpha NTP pyrophosphatases"/>
    <property type="match status" value="2"/>
</dbReference>
<dbReference type="NCBIfam" id="TIGR00444">
    <property type="entry name" value="mazG"/>
    <property type="match status" value="1"/>
</dbReference>
<dbReference type="GO" id="GO:0046052">
    <property type="term" value="P:UTP catabolic process"/>
    <property type="evidence" value="ECO:0007669"/>
    <property type="project" value="TreeGrafter"/>
</dbReference>
<dbReference type="GO" id="GO:0046081">
    <property type="term" value="P:dUTP catabolic process"/>
    <property type="evidence" value="ECO:0007669"/>
    <property type="project" value="TreeGrafter"/>
</dbReference>
<reference evidence="2" key="1">
    <citation type="submission" date="2020-10" db="EMBL/GenBank/DDBJ databases">
        <authorList>
            <person name="Gilroy R."/>
        </authorList>
    </citation>
    <scope>NUCLEOTIDE SEQUENCE</scope>
    <source>
        <strain evidence="2">B3-4054</strain>
    </source>
</reference>
<dbReference type="EC" id="3.6.1.9" evidence="2"/>
<dbReference type="Proteomes" id="UP000823616">
    <property type="component" value="Unassembled WGS sequence"/>
</dbReference>
<dbReference type="CDD" id="cd11528">
    <property type="entry name" value="NTP-PPase_MazG_Nterm"/>
    <property type="match status" value="1"/>
</dbReference>
<dbReference type="GO" id="GO:0046076">
    <property type="term" value="P:dTTP catabolic process"/>
    <property type="evidence" value="ECO:0007669"/>
    <property type="project" value="TreeGrafter"/>
</dbReference>
<gene>
    <name evidence="2" type="primary">mazG</name>
    <name evidence="2" type="ORF">IAA96_03650</name>
</gene>
<dbReference type="NCBIfam" id="NF007113">
    <property type="entry name" value="PRK09562.1"/>
    <property type="match status" value="1"/>
</dbReference>
<dbReference type="Pfam" id="PF03819">
    <property type="entry name" value="MazG"/>
    <property type="match status" value="2"/>
</dbReference>
<feature type="domain" description="NTP pyrophosphohydrolase MazG-like" evidence="1">
    <location>
        <begin position="190"/>
        <end position="256"/>
    </location>
</feature>
<dbReference type="GO" id="GO:0047429">
    <property type="term" value="F:nucleoside triphosphate diphosphatase activity"/>
    <property type="evidence" value="ECO:0007669"/>
    <property type="project" value="UniProtKB-EC"/>
</dbReference>
<dbReference type="CDD" id="cd11529">
    <property type="entry name" value="NTP-PPase_MazG_Cterm"/>
    <property type="match status" value="1"/>
</dbReference>
<name>A0A9D9HHA1_9SPIR</name>
<sequence>MEYTAETEQKEREAAEAFAALYRIVARLRAPDGCPWDREQTPLSLRETMVEETYEAVEAVTEGDPAHVREELGDVLLNAVMAAYMYEEQGEFRVADTLTELAAKLVRRHPHVFGGEGYPGPQDAARAATADAVLSQWDAIKRDVEGRKTKGLLDGISAALPPLTRAQKIQKKAAKAGFDFPSMQEVWDKVAEEEQELRANLDPLSAAENPSAAPAGKDRIEEEIGDLLFSVVNLSRRLGVNAGVALARTNEKFLRRFSYVEKALAEKGLTPGAAVLPDMDALWNEAKRKGL</sequence>
<evidence type="ECO:0000313" key="3">
    <source>
        <dbReference type="Proteomes" id="UP000823616"/>
    </source>
</evidence>
<protein>
    <submittedName>
        <fullName evidence="2">Nucleoside triphosphate pyrophosphohydrolase</fullName>
        <ecNumber evidence="2">3.6.1.9</ecNumber>
    </submittedName>
</protein>
<dbReference type="GO" id="GO:0046061">
    <property type="term" value="P:dATP catabolic process"/>
    <property type="evidence" value="ECO:0007669"/>
    <property type="project" value="TreeGrafter"/>
</dbReference>
<proteinExistence type="predicted"/>
<dbReference type="GO" id="GO:0046047">
    <property type="term" value="P:TTP catabolic process"/>
    <property type="evidence" value="ECO:0007669"/>
    <property type="project" value="TreeGrafter"/>
</dbReference>
<dbReference type="InterPro" id="IPR048015">
    <property type="entry name" value="NTP-PPase_MazG-like_N"/>
</dbReference>
<dbReference type="PANTHER" id="PTHR30522:SF0">
    <property type="entry name" value="NUCLEOSIDE TRIPHOSPHATE PYROPHOSPHOHYDROLASE"/>
    <property type="match status" value="1"/>
</dbReference>
<dbReference type="InterPro" id="IPR011551">
    <property type="entry name" value="NTP_PyrPHydrolase_MazG"/>
</dbReference>
<dbReference type="InterPro" id="IPR004518">
    <property type="entry name" value="MazG-like_dom"/>
</dbReference>